<evidence type="ECO:0000256" key="2">
    <source>
        <dbReference type="SAM" id="SignalP"/>
    </source>
</evidence>
<comment type="caution">
    <text evidence="3">The sequence shown here is derived from an EMBL/GenBank/DDBJ whole genome shotgun (WGS) entry which is preliminary data.</text>
</comment>
<reference evidence="3" key="1">
    <citation type="submission" date="2023-06" db="EMBL/GenBank/DDBJ databases">
        <title>Genomic analysis of the entomopathogenic nematode Steinernema hermaphroditum.</title>
        <authorList>
            <person name="Schwarz E.M."/>
            <person name="Heppert J.K."/>
            <person name="Baniya A."/>
            <person name="Schwartz H.T."/>
            <person name="Tan C.-H."/>
            <person name="Antoshechkin I."/>
            <person name="Sternberg P.W."/>
            <person name="Goodrich-Blair H."/>
            <person name="Dillman A.R."/>
        </authorList>
    </citation>
    <scope>NUCLEOTIDE SEQUENCE</scope>
    <source>
        <strain evidence="3">PS9179</strain>
        <tissue evidence="3">Whole animal</tissue>
    </source>
</reference>
<dbReference type="AlphaFoldDB" id="A0AA39ISN9"/>
<organism evidence="3 4">
    <name type="scientific">Steinernema hermaphroditum</name>
    <dbReference type="NCBI Taxonomy" id="289476"/>
    <lineage>
        <taxon>Eukaryota</taxon>
        <taxon>Metazoa</taxon>
        <taxon>Ecdysozoa</taxon>
        <taxon>Nematoda</taxon>
        <taxon>Chromadorea</taxon>
        <taxon>Rhabditida</taxon>
        <taxon>Tylenchina</taxon>
        <taxon>Panagrolaimomorpha</taxon>
        <taxon>Strongyloidoidea</taxon>
        <taxon>Steinernematidae</taxon>
        <taxon>Steinernema</taxon>
    </lineage>
</organism>
<dbReference type="EMBL" id="JAUCMV010000001">
    <property type="protein sequence ID" value="KAK0428469.1"/>
    <property type="molecule type" value="Genomic_DNA"/>
</dbReference>
<gene>
    <name evidence="3" type="ORF">QR680_010825</name>
</gene>
<keyword evidence="1" id="KW-0472">Membrane</keyword>
<feature type="signal peptide" evidence="2">
    <location>
        <begin position="1"/>
        <end position="20"/>
    </location>
</feature>
<evidence type="ECO:0008006" key="5">
    <source>
        <dbReference type="Google" id="ProtNLM"/>
    </source>
</evidence>
<name>A0AA39ISN9_9BILA</name>
<evidence type="ECO:0000256" key="1">
    <source>
        <dbReference type="SAM" id="Phobius"/>
    </source>
</evidence>
<dbReference type="Proteomes" id="UP001175271">
    <property type="component" value="Unassembled WGS sequence"/>
</dbReference>
<keyword evidence="1" id="KW-1133">Transmembrane helix</keyword>
<accession>A0AA39ISN9</accession>
<sequence length="122" mass="13246">MRPSHIAVILMAVSVPLLGAIRCNKGEYGYFSSVDCPNQRFCVHVDDNGYTYADCGSSTNPGIRTIVKLVDKGVRQGECTGIITKRDHNYGFSCCDTDYCNLSASIGNISAALIFVFVVILL</sequence>
<feature type="chain" id="PRO_5041406558" description="UPAR/Ly6 domain-containing protein" evidence="2">
    <location>
        <begin position="21"/>
        <end position="122"/>
    </location>
</feature>
<keyword evidence="4" id="KW-1185">Reference proteome</keyword>
<evidence type="ECO:0000313" key="3">
    <source>
        <dbReference type="EMBL" id="KAK0428469.1"/>
    </source>
</evidence>
<protein>
    <recommendedName>
        <fullName evidence="5">UPAR/Ly6 domain-containing protein</fullName>
    </recommendedName>
</protein>
<proteinExistence type="predicted"/>
<keyword evidence="1" id="KW-0812">Transmembrane</keyword>
<evidence type="ECO:0000313" key="4">
    <source>
        <dbReference type="Proteomes" id="UP001175271"/>
    </source>
</evidence>
<keyword evidence="2" id="KW-0732">Signal</keyword>
<feature type="transmembrane region" description="Helical" evidence="1">
    <location>
        <begin position="102"/>
        <end position="121"/>
    </location>
</feature>